<evidence type="ECO:0000313" key="8">
    <source>
        <dbReference type="EMBL" id="EYE91781.1"/>
    </source>
</evidence>
<dbReference type="NCBIfam" id="NF004127">
    <property type="entry name" value="PRK05617.1"/>
    <property type="match status" value="1"/>
</dbReference>
<dbReference type="AlphaFoldDB" id="A0A017S4K5"/>
<dbReference type="GO" id="GO:0006574">
    <property type="term" value="P:L-valine catabolic process"/>
    <property type="evidence" value="ECO:0007669"/>
    <property type="project" value="TreeGrafter"/>
</dbReference>
<evidence type="ECO:0000256" key="5">
    <source>
        <dbReference type="ARBA" id="ARBA00023128"/>
    </source>
</evidence>
<dbReference type="InterPro" id="IPR045004">
    <property type="entry name" value="ECH_dom"/>
</dbReference>
<dbReference type="GO" id="GO:0005739">
    <property type="term" value="C:mitochondrion"/>
    <property type="evidence" value="ECO:0007669"/>
    <property type="project" value="UniProtKB-SubCell"/>
</dbReference>
<protein>
    <recommendedName>
        <fullName evidence="3">3-hydroxyisobutyryl-CoA hydrolase</fullName>
        <ecNumber evidence="3">3.1.2.4</ecNumber>
    </recommendedName>
    <alternativeName>
        <fullName evidence="6">3-hydroxyisobutyryl-coenzyme A hydrolase</fullName>
    </alternativeName>
</protein>
<dbReference type="Pfam" id="PF16113">
    <property type="entry name" value="ECH_2"/>
    <property type="match status" value="1"/>
</dbReference>
<dbReference type="InterPro" id="IPR029045">
    <property type="entry name" value="ClpP/crotonase-like_dom_sf"/>
</dbReference>
<dbReference type="STRING" id="1388766.A0A017S4K5"/>
<sequence>MLLRNSLSRFSTPSSWISRASPSIAMPLRAKLTNPAFGAPAKMSTLAELTKPQEGDEPDDVLFNSLYGVRLIELNRPAKFNALNGSMARKILPRLKEWEKSELANVIMVSGAGEKALCAGGDVAALALQNEQGIEGQKKSSDFFGLEFRLDHAIAGYGKPYISVMDGVTMGGGVGLSVHAPFRIATERTLFAMPETTIGYFPDVGGSFFLSRLDGEIGTYLALTSERLKGVQSLYSGIATHYIHSSVLGNMTQRLSELVFKDYSNLRERLNLVNQTISEFSTGLPSVQEEPILLAGNLRNAIDRCFRYNNVEEIFQALERETEQKEWAQKTLETLSIRSPTSLKVALRALRLGKKWTIDETFQREHGIAAHFMRHPDFVEGVKARLMSKPPRQASWQLATLSEVNNEYVDSFFKLPKGESRMELFGDANFEKYPHAQYALPSEQEIERFVRDTSKGRNDTVNEFVSKWGQKEGVKEKVAEVLARRTVSDGKGGLKWDSERI</sequence>
<dbReference type="SUPFAM" id="SSF52096">
    <property type="entry name" value="ClpP/crotonase"/>
    <property type="match status" value="1"/>
</dbReference>
<evidence type="ECO:0000256" key="2">
    <source>
        <dbReference type="ARBA" id="ARBA00004173"/>
    </source>
</evidence>
<dbReference type="FunFam" id="3.90.226.10:FF:000026">
    <property type="entry name" value="3-hydroxyisobutyryl-CoA hydrolase, mitochondrial"/>
    <property type="match status" value="1"/>
</dbReference>
<name>A0A017S4K5_ASPRC</name>
<dbReference type="CDD" id="cd06558">
    <property type="entry name" value="crotonase-like"/>
    <property type="match status" value="1"/>
</dbReference>
<dbReference type="PANTHER" id="PTHR43176:SF3">
    <property type="entry name" value="3-HYDROXYISOBUTYRYL-COA HYDROLASE, MITOCHONDRIAL"/>
    <property type="match status" value="1"/>
</dbReference>
<evidence type="ECO:0000256" key="4">
    <source>
        <dbReference type="ARBA" id="ARBA00022801"/>
    </source>
</evidence>
<dbReference type="GeneID" id="63700051"/>
<dbReference type="Gene3D" id="3.90.226.10">
    <property type="entry name" value="2-enoyl-CoA Hydratase, Chain A, domain 1"/>
    <property type="match status" value="1"/>
</dbReference>
<dbReference type="Proteomes" id="UP000019804">
    <property type="component" value="Unassembled WGS sequence"/>
</dbReference>
<keyword evidence="9" id="KW-1185">Reference proteome</keyword>
<dbReference type="GO" id="GO:0003860">
    <property type="term" value="F:3-hydroxyisobutyryl-CoA hydrolase activity"/>
    <property type="evidence" value="ECO:0007669"/>
    <property type="project" value="UniProtKB-EC"/>
</dbReference>
<dbReference type="HOGENOM" id="CLU_009834_22_0_1"/>
<comment type="catalytic activity">
    <reaction evidence="1">
        <text>3-hydroxy-2-methylpropanoyl-CoA + H2O = 3-hydroxy-2-methylpropanoate + CoA + H(+)</text>
        <dbReference type="Rhea" id="RHEA:20888"/>
        <dbReference type="ChEBI" id="CHEBI:11805"/>
        <dbReference type="ChEBI" id="CHEBI:15377"/>
        <dbReference type="ChEBI" id="CHEBI:15378"/>
        <dbReference type="ChEBI" id="CHEBI:57287"/>
        <dbReference type="ChEBI" id="CHEBI:57340"/>
        <dbReference type="EC" id="3.1.2.4"/>
    </reaction>
</comment>
<gene>
    <name evidence="8" type="ORF">EURHEDRAFT_463987</name>
</gene>
<dbReference type="EMBL" id="KK088441">
    <property type="protein sequence ID" value="EYE91781.1"/>
    <property type="molecule type" value="Genomic_DNA"/>
</dbReference>
<dbReference type="InterPro" id="IPR018376">
    <property type="entry name" value="Enoyl-CoA_hyd/isom_CS"/>
</dbReference>
<dbReference type="EC" id="3.1.2.4" evidence="3"/>
<evidence type="ECO:0000256" key="1">
    <source>
        <dbReference type="ARBA" id="ARBA00001709"/>
    </source>
</evidence>
<dbReference type="PANTHER" id="PTHR43176">
    <property type="entry name" value="3-HYDROXYISOBUTYRYL-COA HYDROLASE-RELATED"/>
    <property type="match status" value="1"/>
</dbReference>
<keyword evidence="5" id="KW-0496">Mitochondrion</keyword>
<proteinExistence type="predicted"/>
<evidence type="ECO:0000313" key="9">
    <source>
        <dbReference type="Proteomes" id="UP000019804"/>
    </source>
</evidence>
<evidence type="ECO:0000256" key="3">
    <source>
        <dbReference type="ARBA" id="ARBA00011915"/>
    </source>
</evidence>
<evidence type="ECO:0000259" key="7">
    <source>
        <dbReference type="Pfam" id="PF16113"/>
    </source>
</evidence>
<keyword evidence="4 8" id="KW-0378">Hydrolase</keyword>
<organism evidence="8 9">
    <name type="scientific">Aspergillus ruber (strain CBS 135680)</name>
    <dbReference type="NCBI Taxonomy" id="1388766"/>
    <lineage>
        <taxon>Eukaryota</taxon>
        <taxon>Fungi</taxon>
        <taxon>Dikarya</taxon>
        <taxon>Ascomycota</taxon>
        <taxon>Pezizomycotina</taxon>
        <taxon>Eurotiomycetes</taxon>
        <taxon>Eurotiomycetidae</taxon>
        <taxon>Eurotiales</taxon>
        <taxon>Aspergillaceae</taxon>
        <taxon>Aspergillus</taxon>
        <taxon>Aspergillus subgen. Aspergillus</taxon>
    </lineage>
</organism>
<dbReference type="OrthoDB" id="1737613at2759"/>
<evidence type="ECO:0000256" key="6">
    <source>
        <dbReference type="ARBA" id="ARBA00031181"/>
    </source>
</evidence>
<feature type="domain" description="Enoyl-CoA hydratase/isomerase" evidence="7">
    <location>
        <begin position="69"/>
        <end position="413"/>
    </location>
</feature>
<accession>A0A017S4K5</accession>
<dbReference type="RefSeq" id="XP_040635471.1">
    <property type="nucleotide sequence ID" value="XM_040784927.1"/>
</dbReference>
<dbReference type="PROSITE" id="PS00166">
    <property type="entry name" value="ENOYL_COA_HYDRATASE"/>
    <property type="match status" value="1"/>
</dbReference>
<dbReference type="InterPro" id="IPR032259">
    <property type="entry name" value="HIBYL-CoA-H"/>
</dbReference>
<comment type="subcellular location">
    <subcellularLocation>
        <location evidence="2">Mitochondrion</location>
    </subcellularLocation>
</comment>
<reference evidence="9" key="1">
    <citation type="journal article" date="2014" name="Nat. Commun.">
        <title>Genomic adaptations of the halophilic Dead Sea filamentous fungus Eurotium rubrum.</title>
        <authorList>
            <person name="Kis-Papo T."/>
            <person name="Weig A.R."/>
            <person name="Riley R."/>
            <person name="Persoh D."/>
            <person name="Salamov A."/>
            <person name="Sun H."/>
            <person name="Lipzen A."/>
            <person name="Wasser S.P."/>
            <person name="Rambold G."/>
            <person name="Grigoriev I.V."/>
            <person name="Nevo E."/>
        </authorList>
    </citation>
    <scope>NUCLEOTIDE SEQUENCE [LARGE SCALE GENOMIC DNA]</scope>
    <source>
        <strain evidence="9">CBS 135680</strain>
    </source>
</reference>